<dbReference type="SUPFAM" id="SSF52821">
    <property type="entry name" value="Rhodanese/Cell cycle control phosphatase"/>
    <property type="match status" value="1"/>
</dbReference>
<accession>A0A068UD41</accession>
<dbReference type="AlphaFoldDB" id="A0A068UD41"/>
<dbReference type="CDD" id="cd00158">
    <property type="entry name" value="RHOD"/>
    <property type="match status" value="1"/>
</dbReference>
<dbReference type="Gene3D" id="3.40.250.10">
    <property type="entry name" value="Rhodanese-like domain"/>
    <property type="match status" value="1"/>
</dbReference>
<dbReference type="EMBL" id="HG739106">
    <property type="protein sequence ID" value="CDP06480.1"/>
    <property type="molecule type" value="Genomic_DNA"/>
</dbReference>
<dbReference type="OMA" id="FTMINPD"/>
<dbReference type="Gramene" id="CDP06480">
    <property type="protein sequence ID" value="CDP06480"/>
    <property type="gene ID" value="GSCOC_T00023346001"/>
</dbReference>
<dbReference type="FunFam" id="3.40.250.10:FF:000047">
    <property type="entry name" value="Rhodanese-like domain-containing protein 10"/>
    <property type="match status" value="1"/>
</dbReference>
<dbReference type="OrthoDB" id="566238at2759"/>
<dbReference type="InterPro" id="IPR044614">
    <property type="entry name" value="STR10"/>
</dbReference>
<dbReference type="InterPro" id="IPR036873">
    <property type="entry name" value="Rhodanese-like_dom_sf"/>
</dbReference>
<name>A0A068UD41_COFCA</name>
<reference evidence="3" key="1">
    <citation type="journal article" date="2014" name="Science">
        <title>The coffee genome provides insight into the convergent evolution of caffeine biosynthesis.</title>
        <authorList>
            <person name="Denoeud F."/>
            <person name="Carretero-Paulet L."/>
            <person name="Dereeper A."/>
            <person name="Droc G."/>
            <person name="Guyot R."/>
            <person name="Pietrella M."/>
            <person name="Zheng C."/>
            <person name="Alberti A."/>
            <person name="Anthony F."/>
            <person name="Aprea G."/>
            <person name="Aury J.M."/>
            <person name="Bento P."/>
            <person name="Bernard M."/>
            <person name="Bocs S."/>
            <person name="Campa C."/>
            <person name="Cenci A."/>
            <person name="Combes M.C."/>
            <person name="Crouzillat D."/>
            <person name="Da Silva C."/>
            <person name="Daddiego L."/>
            <person name="De Bellis F."/>
            <person name="Dussert S."/>
            <person name="Garsmeur O."/>
            <person name="Gayraud T."/>
            <person name="Guignon V."/>
            <person name="Jahn K."/>
            <person name="Jamilloux V."/>
            <person name="Joet T."/>
            <person name="Labadie K."/>
            <person name="Lan T."/>
            <person name="Leclercq J."/>
            <person name="Lepelley M."/>
            <person name="Leroy T."/>
            <person name="Li L.T."/>
            <person name="Librado P."/>
            <person name="Lopez L."/>
            <person name="Munoz A."/>
            <person name="Noel B."/>
            <person name="Pallavicini A."/>
            <person name="Perrotta G."/>
            <person name="Poncet V."/>
            <person name="Pot D."/>
            <person name="Priyono X."/>
            <person name="Rigoreau M."/>
            <person name="Rouard M."/>
            <person name="Rozas J."/>
            <person name="Tranchant-Dubreuil C."/>
            <person name="VanBuren R."/>
            <person name="Zhang Q."/>
            <person name="Andrade A.C."/>
            <person name="Argout X."/>
            <person name="Bertrand B."/>
            <person name="de Kochko A."/>
            <person name="Graziosi G."/>
            <person name="Henry R.J."/>
            <person name="Jayarama X."/>
            <person name="Ming R."/>
            <person name="Nagai C."/>
            <person name="Rounsley S."/>
            <person name="Sankoff D."/>
            <person name="Giuliano G."/>
            <person name="Albert V.A."/>
            <person name="Wincker P."/>
            <person name="Lashermes P."/>
        </authorList>
    </citation>
    <scope>NUCLEOTIDE SEQUENCE [LARGE SCALE GENOMIC DNA]</scope>
    <source>
        <strain evidence="3">cv. DH200-94</strain>
    </source>
</reference>
<dbReference type="SMART" id="SM00450">
    <property type="entry name" value="RHOD"/>
    <property type="match status" value="1"/>
</dbReference>
<dbReference type="FunCoup" id="A0A068UD41">
    <property type="interactions" value="761"/>
</dbReference>
<keyword evidence="3" id="KW-1185">Reference proteome</keyword>
<dbReference type="GO" id="GO:0009507">
    <property type="term" value="C:chloroplast"/>
    <property type="evidence" value="ECO:0007669"/>
    <property type="project" value="TreeGrafter"/>
</dbReference>
<dbReference type="PANTHER" id="PTHR45510:SF1">
    <property type="entry name" value="RHODANESE-LIKE DOMAIN-CONTAINING PROTEIN 10"/>
    <property type="match status" value="1"/>
</dbReference>
<dbReference type="PROSITE" id="PS50206">
    <property type="entry name" value="RHODANESE_3"/>
    <property type="match status" value="1"/>
</dbReference>
<gene>
    <name evidence="2" type="ORF">GSCOC_T00023346001</name>
</gene>
<dbReference type="PANTHER" id="PTHR45510">
    <property type="entry name" value="RHODANESE-LIKE DOMAIN-CONTAINING PROTEIN 10"/>
    <property type="match status" value="1"/>
</dbReference>
<organism evidence="2 3">
    <name type="scientific">Coffea canephora</name>
    <name type="common">Robusta coffee</name>
    <dbReference type="NCBI Taxonomy" id="49390"/>
    <lineage>
        <taxon>Eukaryota</taxon>
        <taxon>Viridiplantae</taxon>
        <taxon>Streptophyta</taxon>
        <taxon>Embryophyta</taxon>
        <taxon>Tracheophyta</taxon>
        <taxon>Spermatophyta</taxon>
        <taxon>Magnoliopsida</taxon>
        <taxon>eudicotyledons</taxon>
        <taxon>Gunneridae</taxon>
        <taxon>Pentapetalae</taxon>
        <taxon>asterids</taxon>
        <taxon>lamiids</taxon>
        <taxon>Gentianales</taxon>
        <taxon>Rubiaceae</taxon>
        <taxon>Ixoroideae</taxon>
        <taxon>Gardenieae complex</taxon>
        <taxon>Bertiereae - Coffeeae clade</taxon>
        <taxon>Coffeeae</taxon>
        <taxon>Coffea</taxon>
    </lineage>
</organism>
<dbReference type="PhylomeDB" id="A0A068UD41"/>
<evidence type="ECO:0000313" key="2">
    <source>
        <dbReference type="EMBL" id="CDP06480.1"/>
    </source>
</evidence>
<evidence type="ECO:0000259" key="1">
    <source>
        <dbReference type="PROSITE" id="PS50206"/>
    </source>
</evidence>
<dbReference type="InParanoid" id="A0A068UD41"/>
<protein>
    <recommendedName>
        <fullName evidence="1">Rhodanese domain-containing protein</fullName>
    </recommendedName>
</protein>
<sequence length="222" mass="24591">MAIQLTLQLQGSSLKCEHDKEPKLPVFANSRRLKRIRVNAVSGKALQLIQSGEVRPILPKDAAAVIESQGYALLDVRPEWERQKARVAGSVHVPLFVKDTDNSPITLLKKWVHFGYIGLWTGQDLTMINPDFVKQVERELPDKDAKIILACGEGLRSMMAASRLHGEGYKNLAWLAGGFSRTADNDFSAVEGTEKLQFATIGGVSYYFLKLLILLQAVGKES</sequence>
<evidence type="ECO:0000313" key="3">
    <source>
        <dbReference type="Proteomes" id="UP000295252"/>
    </source>
</evidence>
<proteinExistence type="predicted"/>
<dbReference type="Pfam" id="PF00581">
    <property type="entry name" value="Rhodanese"/>
    <property type="match status" value="1"/>
</dbReference>
<dbReference type="Proteomes" id="UP000295252">
    <property type="component" value="Chromosome VIII"/>
</dbReference>
<feature type="domain" description="Rhodanese" evidence="1">
    <location>
        <begin position="67"/>
        <end position="191"/>
    </location>
</feature>
<dbReference type="InterPro" id="IPR001763">
    <property type="entry name" value="Rhodanese-like_dom"/>
</dbReference>